<dbReference type="EMBL" id="FRCT01000004">
    <property type="protein sequence ID" value="SHM38085.1"/>
    <property type="molecule type" value="Genomic_DNA"/>
</dbReference>
<dbReference type="InterPro" id="IPR029044">
    <property type="entry name" value="Nucleotide-diphossugar_trans"/>
</dbReference>
<dbReference type="AlphaFoldDB" id="A0A1M7IBM7"/>
<reference evidence="2 3" key="1">
    <citation type="submission" date="2016-11" db="EMBL/GenBank/DDBJ databases">
        <authorList>
            <person name="Jaros S."/>
            <person name="Januszkiewicz K."/>
            <person name="Wedrychowicz H."/>
        </authorList>
    </citation>
    <scope>NUCLEOTIDE SEQUENCE [LARGE SCALE GENOMIC DNA]</scope>
    <source>
        <strain evidence="2 3">Y1</strain>
    </source>
</reference>
<evidence type="ECO:0000259" key="1">
    <source>
        <dbReference type="Pfam" id="PF00535"/>
    </source>
</evidence>
<evidence type="ECO:0000313" key="3">
    <source>
        <dbReference type="Proteomes" id="UP000184394"/>
    </source>
</evidence>
<protein>
    <submittedName>
        <fullName evidence="2">Glycosyl transferase family 2</fullName>
    </submittedName>
</protein>
<feature type="domain" description="Glycosyltransferase 2-like" evidence="1">
    <location>
        <begin position="9"/>
        <end position="149"/>
    </location>
</feature>
<keyword evidence="2" id="KW-0808">Transferase</keyword>
<dbReference type="GO" id="GO:0016740">
    <property type="term" value="F:transferase activity"/>
    <property type="evidence" value="ECO:0007669"/>
    <property type="project" value="UniProtKB-KW"/>
</dbReference>
<accession>A0A1M7IBM7</accession>
<evidence type="ECO:0000313" key="2">
    <source>
        <dbReference type="EMBL" id="SHM38085.1"/>
    </source>
</evidence>
<dbReference type="Gene3D" id="3.90.550.10">
    <property type="entry name" value="Spore Coat Polysaccharide Biosynthesis Protein SpsA, Chain A"/>
    <property type="match status" value="1"/>
</dbReference>
<proteinExistence type="predicted"/>
<dbReference type="InterPro" id="IPR001173">
    <property type="entry name" value="Glyco_trans_2-like"/>
</dbReference>
<gene>
    <name evidence="2" type="ORF">SAMN04487860_10427</name>
</gene>
<dbReference type="OrthoDB" id="9149866at2"/>
<dbReference type="RefSeq" id="WP_072949579.1">
    <property type="nucleotide sequence ID" value="NZ_FRCT01000004.1"/>
</dbReference>
<organism evidence="2 3">
    <name type="scientific">Ruminococcus flavefaciens</name>
    <dbReference type="NCBI Taxonomy" id="1265"/>
    <lineage>
        <taxon>Bacteria</taxon>
        <taxon>Bacillati</taxon>
        <taxon>Bacillota</taxon>
        <taxon>Clostridia</taxon>
        <taxon>Eubacteriales</taxon>
        <taxon>Oscillospiraceae</taxon>
        <taxon>Ruminococcus</taxon>
    </lineage>
</organism>
<name>A0A1M7IBM7_RUMFL</name>
<dbReference type="Pfam" id="PF00535">
    <property type="entry name" value="Glycos_transf_2"/>
    <property type="match status" value="1"/>
</dbReference>
<dbReference type="SUPFAM" id="SSF53448">
    <property type="entry name" value="Nucleotide-diphospho-sugar transferases"/>
    <property type="match status" value="1"/>
</dbReference>
<sequence>MVFTFCSLTFNQESMIIEHLESIKYQIIKYGKGIDIEYVLADDHSKDNTVLIVKRWLKKNDSLFKKITISVAEANQGTVKNYINALNLINTEYYKILAGDDLFYRNNIFKLISDMNKSNIILTPIMYYDETDVGNKHYNYNFFRSIIACGNNSESIKHYLARQYQYSGKIPAPGVFVKKELIDQEFFKALDGYTLIEDAPQFNYHIHQSNSRFASSITPYILYRVNSGVSHKTPSKAYLNDVDRIDRCIHTKKASSGIGKAYCKFLERFLGLSKIIVGFINSDKRKELLSFNKTINKEMRIAGTYLNEIKTNAQSFIKDNR</sequence>
<dbReference type="Proteomes" id="UP000184394">
    <property type="component" value="Unassembled WGS sequence"/>
</dbReference>